<feature type="compositionally biased region" description="Basic and acidic residues" evidence="6">
    <location>
        <begin position="271"/>
        <end position="289"/>
    </location>
</feature>
<evidence type="ECO:0000313" key="9">
    <source>
        <dbReference type="Proteomes" id="UP000198287"/>
    </source>
</evidence>
<feature type="domain" description="C2H2-type" evidence="7">
    <location>
        <begin position="63"/>
        <end position="91"/>
    </location>
</feature>
<feature type="compositionally biased region" description="Basic residues" evidence="6">
    <location>
        <begin position="148"/>
        <end position="163"/>
    </location>
</feature>
<dbReference type="PROSITE" id="PS00028">
    <property type="entry name" value="ZINC_FINGER_C2H2_1"/>
    <property type="match status" value="3"/>
</dbReference>
<dbReference type="OrthoDB" id="6077919at2759"/>
<comment type="caution">
    <text evidence="8">The sequence shown here is derived from an EMBL/GenBank/DDBJ whole genome shotgun (WGS) entry which is preliminary data.</text>
</comment>
<evidence type="ECO:0000313" key="8">
    <source>
        <dbReference type="EMBL" id="OXA42722.1"/>
    </source>
</evidence>
<evidence type="ECO:0000256" key="5">
    <source>
        <dbReference type="PROSITE-ProRule" id="PRU00042"/>
    </source>
</evidence>
<name>A0A226DB10_FOLCA</name>
<reference evidence="8 9" key="1">
    <citation type="submission" date="2015-12" db="EMBL/GenBank/DDBJ databases">
        <title>The genome of Folsomia candida.</title>
        <authorList>
            <person name="Faddeeva A."/>
            <person name="Derks M.F."/>
            <person name="Anvar Y."/>
            <person name="Smit S."/>
            <person name="Van Straalen N."/>
            <person name="Roelofs D."/>
        </authorList>
    </citation>
    <scope>NUCLEOTIDE SEQUENCE [LARGE SCALE GENOMIC DNA]</scope>
    <source>
        <strain evidence="8 9">VU population</strain>
        <tissue evidence="8">Whole body</tissue>
    </source>
</reference>
<feature type="domain" description="C2H2-type" evidence="7">
    <location>
        <begin position="4"/>
        <end position="34"/>
    </location>
</feature>
<dbReference type="Pfam" id="PF00096">
    <property type="entry name" value="zf-C2H2"/>
    <property type="match status" value="1"/>
</dbReference>
<organism evidence="8 9">
    <name type="scientific">Folsomia candida</name>
    <name type="common">Springtail</name>
    <dbReference type="NCBI Taxonomy" id="158441"/>
    <lineage>
        <taxon>Eukaryota</taxon>
        <taxon>Metazoa</taxon>
        <taxon>Ecdysozoa</taxon>
        <taxon>Arthropoda</taxon>
        <taxon>Hexapoda</taxon>
        <taxon>Collembola</taxon>
        <taxon>Entomobryomorpha</taxon>
        <taxon>Isotomoidea</taxon>
        <taxon>Isotomidae</taxon>
        <taxon>Proisotominae</taxon>
        <taxon>Folsomia</taxon>
    </lineage>
</organism>
<dbReference type="EMBL" id="LNIX01000025">
    <property type="protein sequence ID" value="OXA42722.1"/>
    <property type="molecule type" value="Genomic_DNA"/>
</dbReference>
<evidence type="ECO:0000256" key="2">
    <source>
        <dbReference type="ARBA" id="ARBA00022737"/>
    </source>
</evidence>
<gene>
    <name evidence="8" type="ORF">Fcan01_22436</name>
</gene>
<dbReference type="InterPro" id="IPR013087">
    <property type="entry name" value="Znf_C2H2_type"/>
</dbReference>
<dbReference type="GO" id="GO:0008270">
    <property type="term" value="F:zinc ion binding"/>
    <property type="evidence" value="ECO:0007669"/>
    <property type="project" value="UniProtKB-KW"/>
</dbReference>
<dbReference type="SUPFAM" id="SSF57667">
    <property type="entry name" value="beta-beta-alpha zinc fingers"/>
    <property type="match status" value="1"/>
</dbReference>
<protein>
    <submittedName>
        <fullName evidence="8">Zinc finger protein 32</fullName>
    </submittedName>
</protein>
<feature type="region of interest" description="Disordered" evidence="6">
    <location>
        <begin position="138"/>
        <end position="203"/>
    </location>
</feature>
<evidence type="ECO:0000256" key="3">
    <source>
        <dbReference type="ARBA" id="ARBA00022771"/>
    </source>
</evidence>
<dbReference type="InterPro" id="IPR036236">
    <property type="entry name" value="Znf_C2H2_sf"/>
</dbReference>
<dbReference type="PANTHER" id="PTHR24379">
    <property type="entry name" value="KRAB AND ZINC FINGER DOMAIN-CONTAINING"/>
    <property type="match status" value="1"/>
</dbReference>
<dbReference type="AlphaFoldDB" id="A0A226DB10"/>
<feature type="compositionally biased region" description="Basic and acidic residues" evidence="6">
    <location>
        <begin position="138"/>
        <end position="147"/>
    </location>
</feature>
<dbReference type="Proteomes" id="UP000198287">
    <property type="component" value="Unassembled WGS sequence"/>
</dbReference>
<keyword evidence="9" id="KW-1185">Reference proteome</keyword>
<feature type="region of interest" description="Disordered" evidence="6">
    <location>
        <begin position="235"/>
        <end position="289"/>
    </location>
</feature>
<evidence type="ECO:0000259" key="7">
    <source>
        <dbReference type="PROSITE" id="PS50157"/>
    </source>
</evidence>
<accession>A0A226DB10</accession>
<feature type="compositionally biased region" description="Basic and acidic residues" evidence="6">
    <location>
        <begin position="164"/>
        <end position="194"/>
    </location>
</feature>
<dbReference type="PROSITE" id="PS50157">
    <property type="entry name" value="ZINC_FINGER_C2H2_2"/>
    <property type="match status" value="3"/>
</dbReference>
<dbReference type="SMART" id="SM00355">
    <property type="entry name" value="ZnF_C2H2"/>
    <property type="match status" value="3"/>
</dbReference>
<keyword evidence="3 5" id="KW-0863">Zinc-finger</keyword>
<evidence type="ECO:0000256" key="6">
    <source>
        <dbReference type="SAM" id="MobiDB-lite"/>
    </source>
</evidence>
<dbReference type="PANTHER" id="PTHR24379:SF121">
    <property type="entry name" value="C2H2-TYPE DOMAIN-CONTAINING PROTEIN"/>
    <property type="match status" value="1"/>
</dbReference>
<dbReference type="Gene3D" id="3.30.160.60">
    <property type="entry name" value="Classic Zinc Finger"/>
    <property type="match status" value="2"/>
</dbReference>
<keyword evidence="2" id="KW-0677">Repeat</keyword>
<keyword evidence="1" id="KW-0479">Metal-binding</keyword>
<feature type="domain" description="C2H2-type" evidence="7">
    <location>
        <begin position="35"/>
        <end position="63"/>
    </location>
</feature>
<evidence type="ECO:0000256" key="1">
    <source>
        <dbReference type="ARBA" id="ARBA00022723"/>
    </source>
</evidence>
<sequence length="289" mass="33105">MSTFSCLLAHCKATLSSKIALQSHLKSVHIATRNFPCSICSNSFRNLRDVNVHIKKVHGAKKFKCSQCLKAFTMSCSLTAHVNHVHTTTRDFQCTICFGKYILTYGLHFIISPFLVCITYGGRHTCAASFYFSRKKLPSREGREGEGRRRKGRRRTGRRRKKKDGKEKEEEGREGEGRKRNGKDGEGRRRKDGNENLTLPHKNLTLTHKNITLPHKNITLPHKNLTLPQFVHKEASFSRRKGWKLPSREGREGEEAFLPGREGSFPSRKRREGEGRKDGILMFEKKEGK</sequence>
<keyword evidence="4" id="KW-0862">Zinc</keyword>
<evidence type="ECO:0000256" key="4">
    <source>
        <dbReference type="ARBA" id="ARBA00022833"/>
    </source>
</evidence>
<proteinExistence type="predicted"/>